<keyword evidence="4 6" id="KW-0472">Membrane</keyword>
<name>A0A072P078_9EURO</name>
<feature type="domain" description="Major facilitator superfamily (MFS) profile" evidence="7">
    <location>
        <begin position="172"/>
        <end position="614"/>
    </location>
</feature>
<feature type="transmembrane region" description="Helical" evidence="6">
    <location>
        <begin position="446"/>
        <end position="465"/>
    </location>
</feature>
<keyword evidence="3 6" id="KW-1133">Transmembrane helix</keyword>
<evidence type="ECO:0000259" key="7">
    <source>
        <dbReference type="PROSITE" id="PS50850"/>
    </source>
</evidence>
<dbReference type="AlphaFoldDB" id="A0A072P078"/>
<dbReference type="GO" id="GO:1990961">
    <property type="term" value="P:xenobiotic detoxification by transmembrane export across the plasma membrane"/>
    <property type="evidence" value="ECO:0007669"/>
    <property type="project" value="TreeGrafter"/>
</dbReference>
<feature type="transmembrane region" description="Helical" evidence="6">
    <location>
        <begin position="265"/>
        <end position="283"/>
    </location>
</feature>
<comment type="subcellular location">
    <subcellularLocation>
        <location evidence="1">Membrane</location>
        <topology evidence="1">Multi-pass membrane protein</topology>
    </subcellularLocation>
</comment>
<dbReference type="GO" id="GO:0005886">
    <property type="term" value="C:plasma membrane"/>
    <property type="evidence" value="ECO:0007669"/>
    <property type="project" value="TreeGrafter"/>
</dbReference>
<comment type="caution">
    <text evidence="8">The sequence shown here is derived from an EMBL/GenBank/DDBJ whole genome shotgun (WGS) entry which is preliminary data.</text>
</comment>
<dbReference type="SUPFAM" id="SSF103473">
    <property type="entry name" value="MFS general substrate transporter"/>
    <property type="match status" value="1"/>
</dbReference>
<keyword evidence="9" id="KW-1185">Reference proteome</keyword>
<feature type="transmembrane region" description="Helical" evidence="6">
    <location>
        <begin position="290"/>
        <end position="309"/>
    </location>
</feature>
<evidence type="ECO:0000256" key="6">
    <source>
        <dbReference type="SAM" id="Phobius"/>
    </source>
</evidence>
<dbReference type="InterPro" id="IPR036259">
    <property type="entry name" value="MFS_trans_sf"/>
</dbReference>
<organism evidence="8 9">
    <name type="scientific">Exophiala aquamarina CBS 119918</name>
    <dbReference type="NCBI Taxonomy" id="1182545"/>
    <lineage>
        <taxon>Eukaryota</taxon>
        <taxon>Fungi</taxon>
        <taxon>Dikarya</taxon>
        <taxon>Ascomycota</taxon>
        <taxon>Pezizomycotina</taxon>
        <taxon>Eurotiomycetes</taxon>
        <taxon>Chaetothyriomycetidae</taxon>
        <taxon>Chaetothyriales</taxon>
        <taxon>Herpotrichiellaceae</taxon>
        <taxon>Exophiala</taxon>
    </lineage>
</organism>
<accession>A0A072P078</accession>
<protein>
    <recommendedName>
        <fullName evidence="7">Major facilitator superfamily (MFS) profile domain-containing protein</fullName>
    </recommendedName>
</protein>
<dbReference type="EMBL" id="AMGV01000013">
    <property type="protein sequence ID" value="KEF53529.1"/>
    <property type="molecule type" value="Genomic_DNA"/>
</dbReference>
<feature type="transmembrane region" description="Helical" evidence="6">
    <location>
        <begin position="240"/>
        <end position="259"/>
    </location>
</feature>
<reference evidence="8 9" key="1">
    <citation type="submission" date="2013-03" db="EMBL/GenBank/DDBJ databases">
        <title>The Genome Sequence of Exophiala aquamarina CBS 119918.</title>
        <authorList>
            <consortium name="The Broad Institute Genomics Platform"/>
            <person name="Cuomo C."/>
            <person name="de Hoog S."/>
            <person name="Gorbushina A."/>
            <person name="Walker B."/>
            <person name="Young S.K."/>
            <person name="Zeng Q."/>
            <person name="Gargeya S."/>
            <person name="Fitzgerald M."/>
            <person name="Haas B."/>
            <person name="Abouelleil A."/>
            <person name="Allen A.W."/>
            <person name="Alvarado L."/>
            <person name="Arachchi H.M."/>
            <person name="Berlin A.M."/>
            <person name="Chapman S.B."/>
            <person name="Gainer-Dewar J."/>
            <person name="Goldberg J."/>
            <person name="Griggs A."/>
            <person name="Gujja S."/>
            <person name="Hansen M."/>
            <person name="Howarth C."/>
            <person name="Imamovic A."/>
            <person name="Ireland A."/>
            <person name="Larimer J."/>
            <person name="McCowan C."/>
            <person name="Murphy C."/>
            <person name="Pearson M."/>
            <person name="Poon T.W."/>
            <person name="Priest M."/>
            <person name="Roberts A."/>
            <person name="Saif S."/>
            <person name="Shea T."/>
            <person name="Sisk P."/>
            <person name="Sykes S."/>
            <person name="Wortman J."/>
            <person name="Nusbaum C."/>
            <person name="Birren B."/>
        </authorList>
    </citation>
    <scope>NUCLEOTIDE SEQUENCE [LARGE SCALE GENOMIC DNA]</scope>
    <source>
        <strain evidence="8 9">CBS 119918</strain>
    </source>
</reference>
<evidence type="ECO:0000256" key="4">
    <source>
        <dbReference type="ARBA" id="ARBA00023136"/>
    </source>
</evidence>
<evidence type="ECO:0000256" key="3">
    <source>
        <dbReference type="ARBA" id="ARBA00022989"/>
    </source>
</evidence>
<dbReference type="GO" id="GO:0015244">
    <property type="term" value="F:fluconazole transmembrane transporter activity"/>
    <property type="evidence" value="ECO:0007669"/>
    <property type="project" value="TreeGrafter"/>
</dbReference>
<feature type="transmembrane region" description="Helical" evidence="6">
    <location>
        <begin position="208"/>
        <end position="228"/>
    </location>
</feature>
<dbReference type="Pfam" id="PF07690">
    <property type="entry name" value="MFS_1"/>
    <property type="match status" value="1"/>
</dbReference>
<dbReference type="Proteomes" id="UP000027920">
    <property type="component" value="Unassembled WGS sequence"/>
</dbReference>
<dbReference type="InterPro" id="IPR020846">
    <property type="entry name" value="MFS_dom"/>
</dbReference>
<dbReference type="InterPro" id="IPR011701">
    <property type="entry name" value="MFS"/>
</dbReference>
<evidence type="ECO:0000256" key="5">
    <source>
        <dbReference type="SAM" id="MobiDB-lite"/>
    </source>
</evidence>
<dbReference type="FunFam" id="1.20.1250.20:FF:000011">
    <property type="entry name" value="MFS multidrug transporter, putative"/>
    <property type="match status" value="1"/>
</dbReference>
<evidence type="ECO:0000256" key="2">
    <source>
        <dbReference type="ARBA" id="ARBA00022692"/>
    </source>
</evidence>
<feature type="compositionally biased region" description="Basic and acidic residues" evidence="5">
    <location>
        <begin position="76"/>
        <end position="108"/>
    </location>
</feature>
<proteinExistence type="predicted"/>
<feature type="transmembrane region" description="Helical" evidence="6">
    <location>
        <begin position="486"/>
        <end position="507"/>
    </location>
</feature>
<dbReference type="HOGENOM" id="CLU_008455_11_1_1"/>
<dbReference type="Gene3D" id="1.20.1250.20">
    <property type="entry name" value="MFS general substrate transporter like domains"/>
    <property type="match status" value="1"/>
</dbReference>
<dbReference type="RefSeq" id="XP_013256119.1">
    <property type="nucleotide sequence ID" value="XM_013400665.1"/>
</dbReference>
<dbReference type="PROSITE" id="PS50850">
    <property type="entry name" value="MFS"/>
    <property type="match status" value="1"/>
</dbReference>
<dbReference type="PANTHER" id="PTHR23502:SF23">
    <property type="entry name" value="FLUCONAZOLE RESISTANCE PROTEIN 1"/>
    <property type="match status" value="1"/>
</dbReference>
<evidence type="ECO:0000313" key="9">
    <source>
        <dbReference type="Proteomes" id="UP000027920"/>
    </source>
</evidence>
<dbReference type="GeneID" id="25285408"/>
<evidence type="ECO:0000313" key="8">
    <source>
        <dbReference type="EMBL" id="KEF53529.1"/>
    </source>
</evidence>
<gene>
    <name evidence="8" type="ORF">A1O9_10504</name>
</gene>
<evidence type="ECO:0000256" key="1">
    <source>
        <dbReference type="ARBA" id="ARBA00004141"/>
    </source>
</evidence>
<keyword evidence="2 6" id="KW-0812">Transmembrane</keyword>
<sequence>MKDIVRDAWLGQIIRLLSKNRLLQYPEEVEGFTWPPYVSLVCYDPTEKSESEVAGAGSNVNGQPTIPRSGYEDEALEKATEPSRNPEDLEIHRPVSRTTVRDQERGVERVLTRTSTRYSAERFEEEQQLAMTKTKSIPIAPSTTSDGSILVTWYKTDDPENPQNWSRIKKALVLVQLALYTCAVYGASSMYVSGEEGIMREFGVGPTAAALGLAIYVIGYGIGPLLFAPMSEIALFGRNWVYLPTFILFVILSIPTALVKNYAGLLVLRFLTGFFGSPCLANGGATVGDIYGFLELPIYLSSWTVAAFWGPALGPVVSGFAVQAKGWRWGLWEIVWLTGPIMVLFIIAFPETSSENILRRRAQRLRKITGRDDLKAQTEIDQANLKFTEVFWDALIKPIEIFIKDPAITFTNIYTSLTYGIYYSFFEVFPLVYPPIYGFNLGEVGLTFLSIGVACIVGLIIFLVYQIYYLIPDIKKNGLRSPEHRLVPALFAVVTLPIGYFLFGWTARASVHWMASIIGVVILVASNFIIFQCIFVYIPLSYPQYTASLFAANDLSRAAFAAGCVLFSRPMFINLGIGGGVSLLAGLAVVGVAGMFGLWKYGGVLRARSTFATK</sequence>
<feature type="region of interest" description="Disordered" evidence="5">
    <location>
        <begin position="52"/>
        <end position="108"/>
    </location>
</feature>
<dbReference type="OrthoDB" id="3357846at2759"/>
<dbReference type="CDD" id="cd17323">
    <property type="entry name" value="MFS_Tpo1_MDR_like"/>
    <property type="match status" value="1"/>
</dbReference>
<dbReference type="PANTHER" id="PTHR23502">
    <property type="entry name" value="MAJOR FACILITATOR SUPERFAMILY"/>
    <property type="match status" value="1"/>
</dbReference>
<feature type="transmembrane region" description="Helical" evidence="6">
    <location>
        <begin position="583"/>
        <end position="601"/>
    </location>
</feature>
<feature type="transmembrane region" description="Helical" evidence="6">
    <location>
        <begin position="329"/>
        <end position="350"/>
    </location>
</feature>
<dbReference type="VEuPathDB" id="FungiDB:A1O9_10504"/>
<feature type="transmembrane region" description="Helical" evidence="6">
    <location>
        <begin position="513"/>
        <end position="538"/>
    </location>
</feature>